<dbReference type="InterPro" id="IPR050888">
    <property type="entry name" value="ZnF_C2H2-type_TF"/>
</dbReference>
<dbReference type="Proteomes" id="UP001445076">
    <property type="component" value="Unassembled WGS sequence"/>
</dbReference>
<keyword evidence="6" id="KW-0539">Nucleus</keyword>
<evidence type="ECO:0000256" key="4">
    <source>
        <dbReference type="ARBA" id="ARBA00022771"/>
    </source>
</evidence>
<keyword evidence="11" id="KW-1185">Reference proteome</keyword>
<dbReference type="InterPro" id="IPR017956">
    <property type="entry name" value="AT_hook_DNA-bd_motif"/>
</dbReference>
<dbReference type="Gene3D" id="3.30.160.60">
    <property type="entry name" value="Classic Zinc Finger"/>
    <property type="match status" value="2"/>
</dbReference>
<feature type="domain" description="C2H2-type" evidence="9">
    <location>
        <begin position="689"/>
        <end position="712"/>
    </location>
</feature>
<keyword evidence="4 7" id="KW-0863">Zinc-finger</keyword>
<dbReference type="SMART" id="SM00355">
    <property type="entry name" value="ZnF_C2H2"/>
    <property type="match status" value="8"/>
</dbReference>
<gene>
    <name evidence="10" type="ORF">OTU49_000368</name>
</gene>
<dbReference type="InterPro" id="IPR013087">
    <property type="entry name" value="Znf_C2H2_type"/>
</dbReference>
<comment type="caution">
    <text evidence="10">The sequence shown here is derived from an EMBL/GenBank/DDBJ whole genome shotgun (WGS) entry which is preliminary data.</text>
</comment>
<keyword evidence="2" id="KW-0479">Metal-binding</keyword>
<evidence type="ECO:0000256" key="8">
    <source>
        <dbReference type="SAM" id="MobiDB-lite"/>
    </source>
</evidence>
<evidence type="ECO:0000259" key="9">
    <source>
        <dbReference type="PROSITE" id="PS50157"/>
    </source>
</evidence>
<protein>
    <recommendedName>
        <fullName evidence="9">C2H2-type domain-containing protein</fullName>
    </recommendedName>
</protein>
<evidence type="ECO:0000313" key="11">
    <source>
        <dbReference type="Proteomes" id="UP001445076"/>
    </source>
</evidence>
<dbReference type="SUPFAM" id="SSF57667">
    <property type="entry name" value="beta-beta-alpha zinc fingers"/>
    <property type="match status" value="1"/>
</dbReference>
<dbReference type="GO" id="GO:0003677">
    <property type="term" value="F:DNA binding"/>
    <property type="evidence" value="ECO:0007669"/>
    <property type="project" value="InterPro"/>
</dbReference>
<evidence type="ECO:0000256" key="3">
    <source>
        <dbReference type="ARBA" id="ARBA00022737"/>
    </source>
</evidence>
<dbReference type="PROSITE" id="PS50157">
    <property type="entry name" value="ZINC_FINGER_C2H2_2"/>
    <property type="match status" value="2"/>
</dbReference>
<evidence type="ECO:0000313" key="10">
    <source>
        <dbReference type="EMBL" id="KAK8745757.1"/>
    </source>
</evidence>
<sequence length="1078" mass="120816">MDSFVCGICQITFHKLEKFLEHKQSQGCQNLLGRTPSQQDTEAVLEAEANICEARLPVFSPTSQFGTMSTIPTASVESVSRFSIAPSCDTSSISLSTTPVNSPATVLFGNDKITSAADNKTVVDFGGGMVMESVSQIMIPASHETAAFHTGVNMVSHNNIELSASTMTTKTTDSIVSLTNNRGDQNSDSWTTLGGHTNTTVGVSGKNITRNTEGTTGDSDIHIIQQSDRETTLLSGEGLDFNSNNEIGSASNEVVDLTYASSPGLYTLLLNADNTFTLVAGGYHGSSSIQGNQVFVCRPCKKFAQSQVEILNHISTCHPGDLDNVNQSVWEFSALPSSCSESSDVLNDTDQLFHSGITLNVGTASQGSGNCLVVERCVDSHLNTEEILVMPKGTVKRKLGRPKKKDTIATVEPTKETRFKIEENNIVCIDCRKSFSKQRQFDKHRCCMWQNSLEEWSHASVESFAVSQVSEDKMKEPILKSNYNDISFDFHQENLLKEDVEEEWRGSKCYRAKVKSKLGEGGKRKRGRPPKVDTVPYGEGSNENCLEQGSEIQNQATDDKDKPRSDENVKFLQDSELLQSADTNSCIKSSMARRGLRVIPKAKVGLPSLHSIPTLPLFSNPRQQERLHKWIAQVDLSFVDSIIDKVSPEREIPDKRGMVMYACRECKVLFRTLLSCRRHCAKHMSRKAFSCPDCDFATTNVGALYSHYRNHTQNLYACDKCDFKARIKAHYRDHLETHSPSRHICKLCQRPYSTSNSLKSHIYLNHRNEEGLTYLLCLRRKNLEQNKRGHIYQCPVCCKMFNKHLLANKHIASHGSNDCNTTIQYETRDTKPLHHRTLKKYSQKHKVIFICCVCCKPQLTASCLRNHLKKGFCNLSQGNTYKQSLLSSYTLPETFPSLVSNKRLGIATLLQDLINHLSDYKLPDTKVHSSLIKQMKDSGYKQIYEILQDQCSTNTLKNAKITGHIMKIVVDTGCTPRNKQCVPKEQQIQTQQHTQHEVAGESQHDPEHYFHTSLLLNQQEFTVEESDQRVVVISNVGEEQIVVVEEGQMVLMDEERFVIIHEDIEEQPSKLATFLPKV</sequence>
<dbReference type="GO" id="GO:0005634">
    <property type="term" value="C:nucleus"/>
    <property type="evidence" value="ECO:0007669"/>
    <property type="project" value="UniProtKB-SubCell"/>
</dbReference>
<evidence type="ECO:0000256" key="1">
    <source>
        <dbReference type="ARBA" id="ARBA00004123"/>
    </source>
</evidence>
<feature type="region of interest" description="Disordered" evidence="8">
    <location>
        <begin position="519"/>
        <end position="542"/>
    </location>
</feature>
<evidence type="ECO:0000256" key="7">
    <source>
        <dbReference type="PROSITE-ProRule" id="PRU00042"/>
    </source>
</evidence>
<proteinExistence type="predicted"/>
<comment type="subcellular location">
    <subcellularLocation>
        <location evidence="1">Nucleus</location>
    </subcellularLocation>
</comment>
<dbReference type="AlphaFoldDB" id="A0AAW0XMY5"/>
<dbReference type="PANTHER" id="PTHR24406">
    <property type="entry name" value="TRANSCRIPTIONAL REPRESSOR CTCFL-RELATED"/>
    <property type="match status" value="1"/>
</dbReference>
<name>A0AAW0XMY5_CHEQU</name>
<accession>A0AAW0XMY5</accession>
<evidence type="ECO:0000256" key="5">
    <source>
        <dbReference type="ARBA" id="ARBA00022833"/>
    </source>
</evidence>
<dbReference type="SMART" id="SM00384">
    <property type="entry name" value="AT_hook"/>
    <property type="match status" value="2"/>
</dbReference>
<dbReference type="InterPro" id="IPR036236">
    <property type="entry name" value="Znf_C2H2_sf"/>
</dbReference>
<evidence type="ECO:0000256" key="2">
    <source>
        <dbReference type="ARBA" id="ARBA00022723"/>
    </source>
</evidence>
<dbReference type="EMBL" id="JARKIK010000019">
    <property type="protein sequence ID" value="KAK8745757.1"/>
    <property type="molecule type" value="Genomic_DNA"/>
</dbReference>
<keyword evidence="3" id="KW-0677">Repeat</keyword>
<reference evidence="10 11" key="1">
    <citation type="journal article" date="2024" name="BMC Genomics">
        <title>Genome assembly of redclaw crayfish (Cherax quadricarinatus) provides insights into its immune adaptation and hypoxia tolerance.</title>
        <authorList>
            <person name="Liu Z."/>
            <person name="Zheng J."/>
            <person name="Li H."/>
            <person name="Fang K."/>
            <person name="Wang S."/>
            <person name="He J."/>
            <person name="Zhou D."/>
            <person name="Weng S."/>
            <person name="Chi M."/>
            <person name="Gu Z."/>
            <person name="He J."/>
            <person name="Li F."/>
            <person name="Wang M."/>
        </authorList>
    </citation>
    <scope>NUCLEOTIDE SEQUENCE [LARGE SCALE GENOMIC DNA]</scope>
    <source>
        <strain evidence="10">ZL_2023a</strain>
    </source>
</reference>
<dbReference type="PROSITE" id="PS00028">
    <property type="entry name" value="ZINC_FINGER_C2H2_1"/>
    <property type="match status" value="3"/>
</dbReference>
<keyword evidence="5" id="KW-0862">Zinc</keyword>
<feature type="domain" description="C2H2-type" evidence="9">
    <location>
        <begin position="743"/>
        <end position="771"/>
    </location>
</feature>
<dbReference type="GO" id="GO:0008270">
    <property type="term" value="F:zinc ion binding"/>
    <property type="evidence" value="ECO:0007669"/>
    <property type="project" value="UniProtKB-KW"/>
</dbReference>
<organism evidence="10 11">
    <name type="scientific">Cherax quadricarinatus</name>
    <name type="common">Australian red claw crayfish</name>
    <dbReference type="NCBI Taxonomy" id="27406"/>
    <lineage>
        <taxon>Eukaryota</taxon>
        <taxon>Metazoa</taxon>
        <taxon>Ecdysozoa</taxon>
        <taxon>Arthropoda</taxon>
        <taxon>Crustacea</taxon>
        <taxon>Multicrustacea</taxon>
        <taxon>Malacostraca</taxon>
        <taxon>Eumalacostraca</taxon>
        <taxon>Eucarida</taxon>
        <taxon>Decapoda</taxon>
        <taxon>Pleocyemata</taxon>
        <taxon>Astacidea</taxon>
        <taxon>Parastacoidea</taxon>
        <taxon>Parastacidae</taxon>
        <taxon>Cherax</taxon>
    </lineage>
</organism>
<evidence type="ECO:0000256" key="6">
    <source>
        <dbReference type="ARBA" id="ARBA00023242"/>
    </source>
</evidence>